<keyword evidence="1 2" id="KW-0238">DNA-binding</keyword>
<dbReference type="PROSITE" id="PS50935">
    <property type="entry name" value="SSB"/>
    <property type="match status" value="1"/>
</dbReference>
<dbReference type="Pfam" id="PF00436">
    <property type="entry name" value="SSB"/>
    <property type="match status" value="1"/>
</dbReference>
<comment type="caution">
    <text evidence="5">The sequence shown here is derived from an EMBL/GenBank/DDBJ whole genome shotgun (WGS) entry which is preliminary data.</text>
</comment>
<comment type="subunit">
    <text evidence="2">Homotetramer.</text>
</comment>
<dbReference type="HAMAP" id="MF_00984">
    <property type="entry name" value="SSB"/>
    <property type="match status" value="1"/>
</dbReference>
<dbReference type="EMBL" id="PXYT01000034">
    <property type="protein sequence ID" value="PSR26643.1"/>
    <property type="molecule type" value="Genomic_DNA"/>
</dbReference>
<dbReference type="GO" id="GO:0003697">
    <property type="term" value="F:single-stranded DNA binding"/>
    <property type="evidence" value="ECO:0007669"/>
    <property type="project" value="UniProtKB-UniRule"/>
</dbReference>
<dbReference type="PANTHER" id="PTHR10302">
    <property type="entry name" value="SINGLE-STRANDED DNA-BINDING PROTEIN"/>
    <property type="match status" value="1"/>
</dbReference>
<protein>
    <recommendedName>
        <fullName evidence="2 3">Single-stranded DNA-binding protein</fullName>
        <shortName evidence="2">SSB</shortName>
    </recommendedName>
</protein>
<dbReference type="PANTHER" id="PTHR10302:SF27">
    <property type="entry name" value="SINGLE-STRANDED DNA-BINDING PROTEIN"/>
    <property type="match status" value="1"/>
</dbReference>
<evidence type="ECO:0000256" key="2">
    <source>
        <dbReference type="HAMAP-Rule" id="MF_00984"/>
    </source>
</evidence>
<dbReference type="Gene3D" id="2.40.50.140">
    <property type="entry name" value="Nucleic acid-binding proteins"/>
    <property type="match status" value="1"/>
</dbReference>
<proteinExistence type="inferred from homology"/>
<dbReference type="Proteomes" id="UP000242699">
    <property type="component" value="Unassembled WGS sequence"/>
</dbReference>
<dbReference type="PIRSF" id="PIRSF002070">
    <property type="entry name" value="SSB"/>
    <property type="match status" value="1"/>
</dbReference>
<feature type="region of interest" description="Disordered" evidence="4">
    <location>
        <begin position="103"/>
        <end position="132"/>
    </location>
</feature>
<evidence type="ECO:0000256" key="1">
    <source>
        <dbReference type="ARBA" id="ARBA00023125"/>
    </source>
</evidence>
<evidence type="ECO:0000256" key="3">
    <source>
        <dbReference type="PIRNR" id="PIRNR002070"/>
    </source>
</evidence>
<sequence>MLNRIILIGRLTRDPELRYTPQGVPVASFTLAVDRPFTNQQGQREADFIDCVAWRKLGETVGNHLAKGRLVALEGRLQIRSYEAQDGTKRRVAEVIADSVRFLDRPKEGQTSSAPQENPDTEDVAFPDDLPF</sequence>
<feature type="compositionally biased region" description="Acidic residues" evidence="4">
    <location>
        <begin position="119"/>
        <end position="132"/>
    </location>
</feature>
<feature type="compositionally biased region" description="Polar residues" evidence="4">
    <location>
        <begin position="109"/>
        <end position="118"/>
    </location>
</feature>
<gene>
    <name evidence="5" type="ORF">C7B43_13600</name>
</gene>
<dbReference type="InterPro" id="IPR012340">
    <property type="entry name" value="NA-bd_OB-fold"/>
</dbReference>
<dbReference type="SUPFAM" id="SSF50249">
    <property type="entry name" value="Nucleic acid-binding proteins"/>
    <property type="match status" value="1"/>
</dbReference>
<dbReference type="AlphaFoldDB" id="A0A2T2WWP3"/>
<evidence type="ECO:0000313" key="6">
    <source>
        <dbReference type="Proteomes" id="UP000242699"/>
    </source>
</evidence>
<dbReference type="InterPro" id="IPR000424">
    <property type="entry name" value="Primosome_PriB/ssb"/>
</dbReference>
<dbReference type="CDD" id="cd04496">
    <property type="entry name" value="SSB_OBF"/>
    <property type="match status" value="1"/>
</dbReference>
<comment type="caution">
    <text evidence="2">Lacks conserved residue(s) required for the propagation of feature annotation.</text>
</comment>
<dbReference type="InterPro" id="IPR011344">
    <property type="entry name" value="ssDNA-bd"/>
</dbReference>
<evidence type="ECO:0000313" key="5">
    <source>
        <dbReference type="EMBL" id="PSR26643.1"/>
    </source>
</evidence>
<name>A0A2T2WWP3_9FIRM</name>
<reference evidence="5 6" key="1">
    <citation type="journal article" date="2014" name="BMC Genomics">
        <title>Comparison of environmental and isolate Sulfobacillus genomes reveals diverse carbon, sulfur, nitrogen, and hydrogen metabolisms.</title>
        <authorList>
            <person name="Justice N.B."/>
            <person name="Norman A."/>
            <person name="Brown C.T."/>
            <person name="Singh A."/>
            <person name="Thomas B.C."/>
            <person name="Banfield J.F."/>
        </authorList>
    </citation>
    <scope>NUCLEOTIDE SEQUENCE [LARGE SCALE GENOMIC DNA]</scope>
    <source>
        <strain evidence="5">AMDSBA1</strain>
    </source>
</reference>
<accession>A0A2T2WWP3</accession>
<organism evidence="5 6">
    <name type="scientific">Sulfobacillus benefaciens</name>
    <dbReference type="NCBI Taxonomy" id="453960"/>
    <lineage>
        <taxon>Bacteria</taxon>
        <taxon>Bacillati</taxon>
        <taxon>Bacillota</taxon>
        <taxon>Clostridia</taxon>
        <taxon>Eubacteriales</taxon>
        <taxon>Clostridiales Family XVII. Incertae Sedis</taxon>
        <taxon>Sulfobacillus</taxon>
    </lineage>
</organism>
<dbReference type="GO" id="GO:0006260">
    <property type="term" value="P:DNA replication"/>
    <property type="evidence" value="ECO:0007669"/>
    <property type="project" value="InterPro"/>
</dbReference>
<dbReference type="NCBIfam" id="TIGR00621">
    <property type="entry name" value="ssb"/>
    <property type="match status" value="1"/>
</dbReference>
<evidence type="ECO:0000256" key="4">
    <source>
        <dbReference type="SAM" id="MobiDB-lite"/>
    </source>
</evidence>
<dbReference type="GO" id="GO:0009295">
    <property type="term" value="C:nucleoid"/>
    <property type="evidence" value="ECO:0007669"/>
    <property type="project" value="TreeGrafter"/>
</dbReference>